<dbReference type="PROSITE" id="PS00523">
    <property type="entry name" value="SULFATASE_1"/>
    <property type="match status" value="1"/>
</dbReference>
<evidence type="ECO:0000256" key="1">
    <source>
        <dbReference type="ARBA" id="ARBA00008779"/>
    </source>
</evidence>
<dbReference type="OrthoDB" id="9803751at2"/>
<dbReference type="CDD" id="cd16144">
    <property type="entry name" value="ARS_like"/>
    <property type="match status" value="1"/>
</dbReference>
<comment type="caution">
    <text evidence="7">The sequence shown here is derived from an EMBL/GenBank/DDBJ whole genome shotgun (WGS) entry which is preliminary data.</text>
</comment>
<keyword evidence="5" id="KW-1133">Transmembrane helix</keyword>
<dbReference type="GO" id="GO:0016740">
    <property type="term" value="F:transferase activity"/>
    <property type="evidence" value="ECO:0007669"/>
    <property type="project" value="UniProtKB-KW"/>
</dbReference>
<dbReference type="Pfam" id="PF00884">
    <property type="entry name" value="Sulfatase"/>
    <property type="match status" value="1"/>
</dbReference>
<comment type="similarity">
    <text evidence="1">Belongs to the sulfatase family.</text>
</comment>
<gene>
    <name evidence="7" type="ORF">GTQ45_07015</name>
</gene>
<dbReference type="InterPro" id="IPR000917">
    <property type="entry name" value="Sulfatase_N"/>
</dbReference>
<dbReference type="InterPro" id="IPR050738">
    <property type="entry name" value="Sulfatase"/>
</dbReference>
<evidence type="ECO:0000256" key="4">
    <source>
        <dbReference type="ARBA" id="ARBA00022837"/>
    </source>
</evidence>
<protein>
    <submittedName>
        <fullName evidence="7">Sulfatase-like hydrolase/transferase</fullName>
    </submittedName>
</protein>
<keyword evidence="8" id="KW-1185">Reference proteome</keyword>
<accession>A0A845QBR7</accession>
<dbReference type="EMBL" id="WXYQ01000005">
    <property type="protein sequence ID" value="NBG95481.1"/>
    <property type="molecule type" value="Genomic_DNA"/>
</dbReference>
<keyword evidence="5" id="KW-0812">Transmembrane</keyword>
<dbReference type="PROSITE" id="PS00149">
    <property type="entry name" value="SULFATASE_2"/>
    <property type="match status" value="1"/>
</dbReference>
<dbReference type="PANTHER" id="PTHR42693">
    <property type="entry name" value="ARYLSULFATASE FAMILY MEMBER"/>
    <property type="match status" value="1"/>
</dbReference>
<keyword evidence="4" id="KW-0106">Calcium</keyword>
<keyword evidence="5" id="KW-0472">Membrane</keyword>
<dbReference type="RefSeq" id="WP_160587453.1">
    <property type="nucleotide sequence ID" value="NZ_BMHN01000001.1"/>
</dbReference>
<name>A0A845QBR7_9HYPH</name>
<dbReference type="Gene3D" id="3.40.720.10">
    <property type="entry name" value="Alkaline Phosphatase, subunit A"/>
    <property type="match status" value="1"/>
</dbReference>
<reference evidence="7 8" key="1">
    <citation type="journal article" date="2016" name="Int. J. Syst. Evol. Microbiol.">
        <title>Pyruvatibacter mobilis gen. nov., sp. nov., a marine bacterium from the culture broth of Picochlorum sp. 122.</title>
        <authorList>
            <person name="Wang G."/>
            <person name="Tang M."/>
            <person name="Wu H."/>
            <person name="Dai S."/>
            <person name="Li T."/>
            <person name="Chen C."/>
            <person name="He H."/>
            <person name="Fan J."/>
            <person name="Xiang W."/>
            <person name="Li X."/>
        </authorList>
    </citation>
    <scope>NUCLEOTIDE SEQUENCE [LARGE SCALE GENOMIC DNA]</scope>
    <source>
        <strain evidence="7 8">GYP-11</strain>
    </source>
</reference>
<dbReference type="SUPFAM" id="SSF53649">
    <property type="entry name" value="Alkaline phosphatase-like"/>
    <property type="match status" value="1"/>
</dbReference>
<evidence type="ECO:0000256" key="5">
    <source>
        <dbReference type="SAM" id="Phobius"/>
    </source>
</evidence>
<evidence type="ECO:0000313" key="7">
    <source>
        <dbReference type="EMBL" id="NBG95481.1"/>
    </source>
</evidence>
<feature type="domain" description="Sulfatase N-terminal" evidence="6">
    <location>
        <begin position="68"/>
        <end position="431"/>
    </location>
</feature>
<keyword evidence="2" id="KW-0479">Metal-binding</keyword>
<evidence type="ECO:0000313" key="8">
    <source>
        <dbReference type="Proteomes" id="UP000470384"/>
    </source>
</evidence>
<dbReference type="Proteomes" id="UP000470384">
    <property type="component" value="Unassembled WGS sequence"/>
</dbReference>
<organism evidence="7 8">
    <name type="scientific">Pyruvatibacter mobilis</name>
    <dbReference type="NCBI Taxonomy" id="1712261"/>
    <lineage>
        <taxon>Bacteria</taxon>
        <taxon>Pseudomonadati</taxon>
        <taxon>Pseudomonadota</taxon>
        <taxon>Alphaproteobacteria</taxon>
        <taxon>Hyphomicrobiales</taxon>
        <taxon>Parvibaculaceae</taxon>
        <taxon>Pyruvatibacter</taxon>
    </lineage>
</organism>
<proteinExistence type="inferred from homology"/>
<sequence>MGKRVAIIGLAVVIGLVGLGLLGWMNRSALILFAVSNFGPDPEIAETRAIEWQQGPAASPDLQGERPPNIVFILLDDLGINDLSTFGGGVADGRVPTPHIDRLAAEGAIFTQAYSGTGTCAPSRAMLMTGRYPTRTGFEFTPVPPGMGRVVSLVGNAMERGGLPDIDYDAERAALSPDYEGQGLPGDEVTIAEMLKAQGYHTVHIGKWHLGRGETSRPTAQGFDESLLMASGLFLQEDDPDVVNARLDFDPIDKFLWARMRYAASYNSGDWFRPGGYLTDYWTDESLKVIEANRHRPFFLYLAHWGVHTPLQATREDYDAVGDIEPHRLRVYAAMLRALDRSVGRIMQKLKEEGLDDNTLIVLSSDNGGAGYVGLPEINAPYRGWKITLFEGGIRVPLFMRWPQRIAPGTQVETPVAHIDVTPTLAAAAGAALPDGVAIDGLNLLPAAAGEAGISRPDDAIFWQSGYYRVVRAGDWKLQYNGRQDRAWLYNLATDPTEQTNLADIETSKREELMALLDAHQAGARDPLYPYTLESPIMIDKTLAETYAPGDDYVYWPN</sequence>
<dbReference type="AlphaFoldDB" id="A0A845QBR7"/>
<evidence type="ECO:0000256" key="2">
    <source>
        <dbReference type="ARBA" id="ARBA00022723"/>
    </source>
</evidence>
<keyword evidence="3 7" id="KW-0378">Hydrolase</keyword>
<dbReference type="Gene3D" id="3.30.1120.10">
    <property type="match status" value="1"/>
</dbReference>
<dbReference type="PANTHER" id="PTHR42693:SF53">
    <property type="entry name" value="ENDO-4-O-SULFATASE"/>
    <property type="match status" value="1"/>
</dbReference>
<dbReference type="GO" id="GO:0004065">
    <property type="term" value="F:arylsulfatase activity"/>
    <property type="evidence" value="ECO:0007669"/>
    <property type="project" value="TreeGrafter"/>
</dbReference>
<dbReference type="GeneID" id="300655054"/>
<evidence type="ECO:0000256" key="3">
    <source>
        <dbReference type="ARBA" id="ARBA00022801"/>
    </source>
</evidence>
<feature type="transmembrane region" description="Helical" evidence="5">
    <location>
        <begin position="7"/>
        <end position="25"/>
    </location>
</feature>
<dbReference type="GO" id="GO:0046872">
    <property type="term" value="F:metal ion binding"/>
    <property type="evidence" value="ECO:0007669"/>
    <property type="project" value="UniProtKB-KW"/>
</dbReference>
<evidence type="ECO:0000259" key="6">
    <source>
        <dbReference type="Pfam" id="PF00884"/>
    </source>
</evidence>
<dbReference type="InterPro" id="IPR024607">
    <property type="entry name" value="Sulfatase_CS"/>
</dbReference>
<dbReference type="InterPro" id="IPR017850">
    <property type="entry name" value="Alkaline_phosphatase_core_sf"/>
</dbReference>
<keyword evidence="7" id="KW-0808">Transferase</keyword>